<dbReference type="GO" id="GO:0008080">
    <property type="term" value="F:N-acetyltransferase activity"/>
    <property type="evidence" value="ECO:0007669"/>
    <property type="project" value="InterPro"/>
</dbReference>
<evidence type="ECO:0000256" key="1">
    <source>
        <dbReference type="ARBA" id="ARBA00022679"/>
    </source>
</evidence>
<keyword evidence="2" id="KW-0012">Acyltransferase</keyword>
<dbReference type="PROSITE" id="PS51186">
    <property type="entry name" value="GNAT"/>
    <property type="match status" value="1"/>
</dbReference>
<dbReference type="InterPro" id="IPR000182">
    <property type="entry name" value="GNAT_dom"/>
</dbReference>
<evidence type="ECO:0000313" key="5">
    <source>
        <dbReference type="Proteomes" id="UP000430975"/>
    </source>
</evidence>
<keyword evidence="1 4" id="KW-0808">Transferase</keyword>
<dbReference type="InterPro" id="IPR050832">
    <property type="entry name" value="Bact_Acetyltransf"/>
</dbReference>
<comment type="caution">
    <text evidence="4">The sequence shown here is derived from an EMBL/GenBank/DDBJ whole genome shotgun (WGS) entry which is preliminary data.</text>
</comment>
<dbReference type="Pfam" id="PF00583">
    <property type="entry name" value="Acetyltransf_1"/>
    <property type="match status" value="1"/>
</dbReference>
<evidence type="ECO:0000256" key="2">
    <source>
        <dbReference type="ARBA" id="ARBA00023315"/>
    </source>
</evidence>
<keyword evidence="5" id="KW-1185">Reference proteome</keyword>
<reference evidence="4 5" key="1">
    <citation type="submission" date="2019-11" db="EMBL/GenBank/DDBJ databases">
        <title>Characterisation of Fundicoccus ignavus gen. nov. sp. nov., a novel genus of the family Aerococcaceae isolated from bulk tank milk.</title>
        <authorList>
            <person name="Siebert A."/>
            <person name="Huptas C."/>
            <person name="Wenning M."/>
            <person name="Scherer S."/>
            <person name="Doll E.V."/>
        </authorList>
    </citation>
    <scope>NUCLEOTIDE SEQUENCE [LARGE SCALE GENOMIC DNA]</scope>
    <source>
        <strain evidence="4 5">WS4759</strain>
    </source>
</reference>
<evidence type="ECO:0000259" key="3">
    <source>
        <dbReference type="PROSITE" id="PS51186"/>
    </source>
</evidence>
<name>A0A6I2GM00_9LACT</name>
<proteinExistence type="predicted"/>
<dbReference type="AlphaFoldDB" id="A0A6I2GM00"/>
<feature type="domain" description="N-acetyltransferase" evidence="3">
    <location>
        <begin position="11"/>
        <end position="154"/>
    </location>
</feature>
<organism evidence="4 5">
    <name type="scientific">Fundicoccus ignavus</name>
    <dbReference type="NCBI Taxonomy" id="2664442"/>
    <lineage>
        <taxon>Bacteria</taxon>
        <taxon>Bacillati</taxon>
        <taxon>Bacillota</taxon>
        <taxon>Bacilli</taxon>
        <taxon>Lactobacillales</taxon>
        <taxon>Aerococcaceae</taxon>
        <taxon>Fundicoccus</taxon>
    </lineage>
</organism>
<dbReference type="PANTHER" id="PTHR43877">
    <property type="entry name" value="AMINOALKYLPHOSPHONATE N-ACETYLTRANSFERASE-RELATED-RELATED"/>
    <property type="match status" value="1"/>
</dbReference>
<dbReference type="NCBIfam" id="TIGR01575">
    <property type="entry name" value="rimI"/>
    <property type="match status" value="1"/>
</dbReference>
<dbReference type="CDD" id="cd04301">
    <property type="entry name" value="NAT_SF"/>
    <property type="match status" value="1"/>
</dbReference>
<dbReference type="InterPro" id="IPR016181">
    <property type="entry name" value="Acyl_CoA_acyltransferase"/>
</dbReference>
<gene>
    <name evidence="4" type="primary">rimI</name>
    <name evidence="4" type="ORF">GIY09_01360</name>
</gene>
<dbReference type="RefSeq" id="WP_153862993.1">
    <property type="nucleotide sequence ID" value="NZ_WJQS01000001.1"/>
</dbReference>
<sequence length="157" mass="17271">MDVLDLKVVPFRGAELTVALCEQVAAGYAAAFGWSAEMSAADFANEHAEFYVLLRGSEELLGFVSLHHVLDEATVNGVFVLPEWRQQGLAGHLLAFVLEQLAARDVVHVFLEVRALNVAARALYASAGFEELVVRKAYYHNPVDDAVIMQKRLGEEV</sequence>
<dbReference type="SUPFAM" id="SSF55729">
    <property type="entry name" value="Acyl-CoA N-acyltransferases (Nat)"/>
    <property type="match status" value="1"/>
</dbReference>
<dbReference type="Gene3D" id="3.40.630.30">
    <property type="match status" value="1"/>
</dbReference>
<evidence type="ECO:0000313" key="4">
    <source>
        <dbReference type="EMBL" id="MRI84545.1"/>
    </source>
</evidence>
<protein>
    <submittedName>
        <fullName evidence="4">Ribosomal-protein-alanine N-acetyltransferase</fullName>
    </submittedName>
</protein>
<dbReference type="EMBL" id="WJQS01000001">
    <property type="protein sequence ID" value="MRI84545.1"/>
    <property type="molecule type" value="Genomic_DNA"/>
</dbReference>
<dbReference type="InterPro" id="IPR006464">
    <property type="entry name" value="AcTrfase_RimI/Ard1"/>
</dbReference>
<accession>A0A6I2GM00</accession>
<dbReference type="Proteomes" id="UP000430975">
    <property type="component" value="Unassembled WGS sequence"/>
</dbReference>